<name>A0ABD2NAL6_9CUCU</name>
<keyword evidence="4" id="KW-0804">Transcription</keyword>
<comment type="caution">
    <text evidence="7">The sequence shown here is derived from an EMBL/GenBank/DDBJ whole genome shotgun (WGS) entry which is preliminary data.</text>
</comment>
<feature type="coiled-coil region" evidence="6">
    <location>
        <begin position="126"/>
        <end position="153"/>
    </location>
</feature>
<sequence length="367" mass="41909">MEVEISEVYNEPGENPMIVNFENGKICDGFESELQCEMYKNKSNKKLLAAYTNKMLYLGEIGSEEDLQYNFLVIRNHKSNKVRLVNLDHVSLKPCINRVNGLADSSITNEKITTSELNKQFGSKRTKRNTEQKERLKLDIENVKEQLEQTVSAIKMDESFLNSAKPVESEITYKPPINRDASTIERVYELENLIPENVLQALQVEVDSIVESDDIDSLGLFGFCKENIEVLKETSSDTRRYKIFVYINYLMKFLATPAKNISKKFVVCNTSPEVNAHILDNFSVFSGTNRTRPMSMRDKSICYILVLAMLALNYNLDLELLSKDIKMGIKKLQEISRILGFTTNGPKSVTLKLPLPPPIVTNVRRKK</sequence>
<keyword evidence="8" id="KW-1185">Reference proteome</keyword>
<dbReference type="GO" id="GO:0005730">
    <property type="term" value="C:nucleolus"/>
    <property type="evidence" value="ECO:0007669"/>
    <property type="project" value="UniProtKB-SubCell"/>
</dbReference>
<evidence type="ECO:0000256" key="2">
    <source>
        <dbReference type="ARBA" id="ARBA00009430"/>
    </source>
</evidence>
<protein>
    <recommendedName>
        <fullName evidence="9">DNA-directed RNA polymerase I subunit RPA49</fullName>
    </recommendedName>
</protein>
<reference evidence="7 8" key="1">
    <citation type="journal article" date="2021" name="BMC Biol.">
        <title>Horizontally acquired antibacterial genes associated with adaptive radiation of ladybird beetles.</title>
        <authorList>
            <person name="Li H.S."/>
            <person name="Tang X.F."/>
            <person name="Huang Y.H."/>
            <person name="Xu Z.Y."/>
            <person name="Chen M.L."/>
            <person name="Du X.Y."/>
            <person name="Qiu B.Y."/>
            <person name="Chen P.T."/>
            <person name="Zhang W."/>
            <person name="Slipinski A."/>
            <person name="Escalona H.E."/>
            <person name="Waterhouse R.M."/>
            <person name="Zwick A."/>
            <person name="Pang H."/>
        </authorList>
    </citation>
    <scope>NUCLEOTIDE SEQUENCE [LARGE SCALE GENOMIC DNA]</scope>
    <source>
        <strain evidence="7">SYSU2018</strain>
    </source>
</reference>
<keyword evidence="3" id="KW-0240">DNA-directed RNA polymerase</keyword>
<proteinExistence type="inferred from homology"/>
<comment type="subcellular location">
    <subcellularLocation>
        <location evidence="1">Nucleus</location>
        <location evidence="1">Nucleolus</location>
    </subcellularLocation>
</comment>
<dbReference type="GO" id="GO:0000428">
    <property type="term" value="C:DNA-directed RNA polymerase complex"/>
    <property type="evidence" value="ECO:0007669"/>
    <property type="project" value="UniProtKB-KW"/>
</dbReference>
<comment type="similarity">
    <text evidence="2">Belongs to the eukaryotic RPA49/POLR1E RNA polymerase subunit family.</text>
</comment>
<evidence type="ECO:0000256" key="4">
    <source>
        <dbReference type="ARBA" id="ARBA00023163"/>
    </source>
</evidence>
<dbReference type="Pfam" id="PF06870">
    <property type="entry name" value="RNA_pol_I_A49"/>
    <property type="match status" value="1"/>
</dbReference>
<evidence type="ECO:0000256" key="5">
    <source>
        <dbReference type="ARBA" id="ARBA00023242"/>
    </source>
</evidence>
<dbReference type="EMBL" id="JABFTP020000083">
    <property type="protein sequence ID" value="KAL3275820.1"/>
    <property type="molecule type" value="Genomic_DNA"/>
</dbReference>
<dbReference type="Proteomes" id="UP001516400">
    <property type="component" value="Unassembled WGS sequence"/>
</dbReference>
<accession>A0ABD2NAL6</accession>
<evidence type="ECO:0000256" key="3">
    <source>
        <dbReference type="ARBA" id="ARBA00022478"/>
    </source>
</evidence>
<keyword evidence="6" id="KW-0175">Coiled coil</keyword>
<evidence type="ECO:0000313" key="7">
    <source>
        <dbReference type="EMBL" id="KAL3275820.1"/>
    </source>
</evidence>
<gene>
    <name evidence="7" type="ORF">HHI36_020564</name>
</gene>
<evidence type="ECO:0008006" key="9">
    <source>
        <dbReference type="Google" id="ProtNLM"/>
    </source>
</evidence>
<organism evidence="7 8">
    <name type="scientific">Cryptolaemus montrouzieri</name>
    <dbReference type="NCBI Taxonomy" id="559131"/>
    <lineage>
        <taxon>Eukaryota</taxon>
        <taxon>Metazoa</taxon>
        <taxon>Ecdysozoa</taxon>
        <taxon>Arthropoda</taxon>
        <taxon>Hexapoda</taxon>
        <taxon>Insecta</taxon>
        <taxon>Pterygota</taxon>
        <taxon>Neoptera</taxon>
        <taxon>Endopterygota</taxon>
        <taxon>Coleoptera</taxon>
        <taxon>Polyphaga</taxon>
        <taxon>Cucujiformia</taxon>
        <taxon>Coccinelloidea</taxon>
        <taxon>Coccinellidae</taxon>
        <taxon>Scymninae</taxon>
        <taxon>Scymnini</taxon>
        <taxon>Cryptolaemus</taxon>
    </lineage>
</organism>
<dbReference type="AlphaFoldDB" id="A0ABD2NAL6"/>
<evidence type="ECO:0000256" key="6">
    <source>
        <dbReference type="SAM" id="Coils"/>
    </source>
</evidence>
<evidence type="ECO:0000313" key="8">
    <source>
        <dbReference type="Proteomes" id="UP001516400"/>
    </source>
</evidence>
<dbReference type="InterPro" id="IPR009668">
    <property type="entry name" value="RNA_pol-assoc_fac_A49-like"/>
</dbReference>
<keyword evidence="5" id="KW-0539">Nucleus</keyword>
<evidence type="ECO:0000256" key="1">
    <source>
        <dbReference type="ARBA" id="ARBA00004604"/>
    </source>
</evidence>
<dbReference type="PANTHER" id="PTHR14440">
    <property type="entry name" value="DNA-DIRECTED RNA POLYMERASE I SUBUNIT RPA49"/>
    <property type="match status" value="1"/>
</dbReference>